<protein>
    <submittedName>
        <fullName evidence="1">Uncharacterized protein</fullName>
    </submittedName>
</protein>
<organism evidence="1">
    <name type="scientific">uncultured Caudovirales phage</name>
    <dbReference type="NCBI Taxonomy" id="2100421"/>
    <lineage>
        <taxon>Viruses</taxon>
        <taxon>Duplodnaviria</taxon>
        <taxon>Heunggongvirae</taxon>
        <taxon>Uroviricota</taxon>
        <taxon>Caudoviricetes</taxon>
        <taxon>Peduoviridae</taxon>
        <taxon>Maltschvirus</taxon>
        <taxon>Maltschvirus maltsch</taxon>
    </lineage>
</organism>
<accession>A0A6J7WKR2</accession>
<evidence type="ECO:0000313" key="1">
    <source>
        <dbReference type="EMBL" id="CAB5218641.1"/>
    </source>
</evidence>
<proteinExistence type="predicted"/>
<sequence>MSSEIKGLENSRPIKMIDIETKEATVFKSIAYAKRVTGLTEYGIRAGLNPLQKKRFEVNGRQVCFRVIK</sequence>
<reference evidence="1" key="1">
    <citation type="submission" date="2020-05" db="EMBL/GenBank/DDBJ databases">
        <authorList>
            <person name="Chiriac C."/>
            <person name="Salcher M."/>
            <person name="Ghai R."/>
            <person name="Kavagutti S V."/>
        </authorList>
    </citation>
    <scope>NUCLEOTIDE SEQUENCE</scope>
</reference>
<gene>
    <name evidence="1" type="ORF">UFOVP213_42</name>
</gene>
<dbReference type="EMBL" id="LR798258">
    <property type="protein sequence ID" value="CAB5218641.1"/>
    <property type="molecule type" value="Genomic_DNA"/>
</dbReference>
<name>A0A6J7WKR2_9CAUD</name>